<keyword evidence="2" id="KW-0812">Transmembrane</keyword>
<keyword evidence="4" id="KW-1185">Reference proteome</keyword>
<dbReference type="RefSeq" id="WP_191100838.1">
    <property type="nucleotide sequence ID" value="NZ_JACXXH010000001.1"/>
</dbReference>
<evidence type="ECO:0000313" key="4">
    <source>
        <dbReference type="Proteomes" id="UP000627521"/>
    </source>
</evidence>
<keyword evidence="2" id="KW-0472">Membrane</keyword>
<accession>A0ABR8LUI5</accession>
<protein>
    <submittedName>
        <fullName evidence="3">Uncharacterized protein</fullName>
    </submittedName>
</protein>
<reference evidence="3 4" key="1">
    <citation type="submission" date="2020-09" db="EMBL/GenBank/DDBJ databases">
        <title>Bacillus nautilus sp. nov., Chryseoglobus crepusculi sp. nov, and Psychrobacter noctis sp. nov., isolated from deep-sea sponges from the equatorial Atlantic.</title>
        <authorList>
            <person name="Stennett H.L."/>
            <person name="Williams S.E."/>
        </authorList>
    </citation>
    <scope>NUCLEOTIDE SEQUENCE [LARGE SCALE GENOMIC DNA]</scope>
    <source>
        <strain evidence="3 4">28M-24</strain>
    </source>
</reference>
<name>A0ABR8LUI5_9FLAO</name>
<feature type="transmembrane region" description="Helical" evidence="2">
    <location>
        <begin position="6"/>
        <end position="22"/>
    </location>
</feature>
<feature type="region of interest" description="Disordered" evidence="1">
    <location>
        <begin position="141"/>
        <end position="166"/>
    </location>
</feature>
<keyword evidence="2" id="KW-1133">Transmembrane helix</keyword>
<evidence type="ECO:0000313" key="3">
    <source>
        <dbReference type="EMBL" id="MBD3862155.1"/>
    </source>
</evidence>
<proteinExistence type="predicted"/>
<gene>
    <name evidence="3" type="ORF">IEG06_01735</name>
</gene>
<organism evidence="3 4">
    <name type="scientific">Olleya marilimosa</name>
    <dbReference type="NCBI Taxonomy" id="272164"/>
    <lineage>
        <taxon>Bacteria</taxon>
        <taxon>Pseudomonadati</taxon>
        <taxon>Bacteroidota</taxon>
        <taxon>Flavobacteriia</taxon>
        <taxon>Flavobacteriales</taxon>
        <taxon>Flavobacteriaceae</taxon>
    </lineage>
</organism>
<dbReference type="EMBL" id="JACXXH010000001">
    <property type="protein sequence ID" value="MBD3862155.1"/>
    <property type="molecule type" value="Genomic_DNA"/>
</dbReference>
<evidence type="ECO:0000256" key="1">
    <source>
        <dbReference type="SAM" id="MobiDB-lite"/>
    </source>
</evidence>
<comment type="caution">
    <text evidence="3">The sequence shown here is derived from an EMBL/GenBank/DDBJ whole genome shotgun (WGS) entry which is preliminary data.</text>
</comment>
<evidence type="ECO:0000256" key="2">
    <source>
        <dbReference type="SAM" id="Phobius"/>
    </source>
</evidence>
<sequence>MKNLGSLILGLIIGALLMYFYMNNLDGSHISNPVIKPRGVITPNQANVLDSTYNSRHTLISDSIVKRPDNRSNWWSLDDVTNYIDYAKNQSDSLGYNMSGLRIYLGAYPTVKNQVGYTTMFMVPTGELQMVEGSKGFTASANNDIEGANPLNMGTAGNPPNSNYPH</sequence>
<dbReference type="Proteomes" id="UP000627521">
    <property type="component" value="Unassembled WGS sequence"/>
</dbReference>